<dbReference type="AlphaFoldDB" id="A0A6I3SRH1"/>
<reference evidence="1 2" key="1">
    <citation type="submission" date="2019-11" db="EMBL/GenBank/DDBJ databases">
        <title>Whole-genome sequence of a the green, strictly anaerobic photosynthetic bacterium Heliobacillus mobilis DSM 6151.</title>
        <authorList>
            <person name="Kyndt J.A."/>
            <person name="Meyer T.E."/>
        </authorList>
    </citation>
    <scope>NUCLEOTIDE SEQUENCE [LARGE SCALE GENOMIC DNA]</scope>
    <source>
        <strain evidence="1 2">DSM 6151</strain>
    </source>
</reference>
<organism evidence="1 2">
    <name type="scientific">Heliobacterium mobile</name>
    <name type="common">Heliobacillus mobilis</name>
    <dbReference type="NCBI Taxonomy" id="28064"/>
    <lineage>
        <taxon>Bacteria</taxon>
        <taxon>Bacillati</taxon>
        <taxon>Bacillota</taxon>
        <taxon>Clostridia</taxon>
        <taxon>Eubacteriales</taxon>
        <taxon>Heliobacteriaceae</taxon>
        <taxon>Heliobacterium</taxon>
    </lineage>
</organism>
<evidence type="ECO:0000313" key="1">
    <source>
        <dbReference type="EMBL" id="MTV50972.1"/>
    </source>
</evidence>
<keyword evidence="2" id="KW-1185">Reference proteome</keyword>
<proteinExistence type="predicted"/>
<name>A0A6I3SRH1_HELMO</name>
<dbReference type="RefSeq" id="WP_155478054.1">
    <property type="nucleotide sequence ID" value="NZ_WNKU01000050.1"/>
</dbReference>
<dbReference type="EMBL" id="WNKU01000050">
    <property type="protein sequence ID" value="MTV50972.1"/>
    <property type="molecule type" value="Genomic_DNA"/>
</dbReference>
<dbReference type="Proteomes" id="UP000430670">
    <property type="component" value="Unassembled WGS sequence"/>
</dbReference>
<sequence length="420" mass="48092">MTTEDQSVYQKDYDITHSDVIAAKKLEPYFHMLNIFRTQDPKFMVLILAGARTIASSRAGFFSISDVDSLLTYMTKANRNKVFKYLRNHKWIVHNGLEYEMPTHIRALLSHLMSSFVRGESTIAQNIQIMIAETSVMDHYNLDETDRNEVFRAHMSGLALLRNDMERTLRKRDFKTILQLLKDSKALQKAIKDAKEIIRLKENTLSSGGIHLHRLYDIASEIGALLERLLDASIESAKNNIGAIGKSITSEDIDEFLKKTPIYKLADIAEANLPPPKQPIWLHEEQVAMRAASFLERRPEIVEPTPPPAIADLPEEDMDNERARNPLEELYQELLFKMNDIHSAPLNELLFPPDSDFGQAMHRTGQTVRLTLDLAKTKEKRDPCFVMDVSDEFTKIELGPVLEMNKTTLLKEEQNIWKTG</sequence>
<dbReference type="OrthoDB" id="2679150at2"/>
<accession>A0A6I3SRH1</accession>
<gene>
    <name evidence="1" type="ORF">GJ688_18815</name>
</gene>
<protein>
    <submittedName>
        <fullName evidence="1">Uncharacterized protein</fullName>
    </submittedName>
</protein>
<comment type="caution">
    <text evidence="1">The sequence shown here is derived from an EMBL/GenBank/DDBJ whole genome shotgun (WGS) entry which is preliminary data.</text>
</comment>
<evidence type="ECO:0000313" key="2">
    <source>
        <dbReference type="Proteomes" id="UP000430670"/>
    </source>
</evidence>